<gene>
    <name evidence="2" type="ORF">pdam_00024245</name>
</gene>
<dbReference type="EMBL" id="RCHS01001905">
    <property type="protein sequence ID" value="RMX50728.1"/>
    <property type="molecule type" value="Genomic_DNA"/>
</dbReference>
<dbReference type="AlphaFoldDB" id="A0A3M6UB80"/>
<protein>
    <submittedName>
        <fullName evidence="2">Uncharacterized protein</fullName>
    </submittedName>
</protein>
<evidence type="ECO:0000256" key="1">
    <source>
        <dbReference type="SAM" id="MobiDB-lite"/>
    </source>
</evidence>
<sequence length="139" mass="15368">VCDRQVAALRRHINCYINEDYDVETASDTKAAIDLHGDVKGCNSAFSKHDQALAEWRPLKVERSSLGGPTISDPERYPPQSPGCVSEPCKAQRTYKFTSKLEQQPTALTMEPIAAEGIQHQEESVVFGCPVEGCIKFTK</sequence>
<evidence type="ECO:0000313" key="2">
    <source>
        <dbReference type="EMBL" id="RMX50728.1"/>
    </source>
</evidence>
<proteinExistence type="predicted"/>
<reference evidence="2 3" key="1">
    <citation type="journal article" date="2018" name="Sci. Rep.">
        <title>Comparative analysis of the Pocillopora damicornis genome highlights role of immune system in coral evolution.</title>
        <authorList>
            <person name="Cunning R."/>
            <person name="Bay R.A."/>
            <person name="Gillette P."/>
            <person name="Baker A.C."/>
            <person name="Traylor-Knowles N."/>
        </authorList>
    </citation>
    <scope>NUCLEOTIDE SEQUENCE [LARGE SCALE GENOMIC DNA]</scope>
    <source>
        <strain evidence="2">RSMAS</strain>
        <tissue evidence="2">Whole animal</tissue>
    </source>
</reference>
<comment type="caution">
    <text evidence="2">The sequence shown here is derived from an EMBL/GenBank/DDBJ whole genome shotgun (WGS) entry which is preliminary data.</text>
</comment>
<feature type="region of interest" description="Disordered" evidence="1">
    <location>
        <begin position="64"/>
        <end position="83"/>
    </location>
</feature>
<feature type="non-terminal residue" evidence="2">
    <location>
        <position position="1"/>
    </location>
</feature>
<evidence type="ECO:0000313" key="3">
    <source>
        <dbReference type="Proteomes" id="UP000275408"/>
    </source>
</evidence>
<name>A0A3M6UB80_POCDA</name>
<accession>A0A3M6UB80</accession>
<keyword evidence="3" id="KW-1185">Reference proteome</keyword>
<feature type="non-terminal residue" evidence="2">
    <location>
        <position position="139"/>
    </location>
</feature>
<dbReference type="Proteomes" id="UP000275408">
    <property type="component" value="Unassembled WGS sequence"/>
</dbReference>
<organism evidence="2 3">
    <name type="scientific">Pocillopora damicornis</name>
    <name type="common">Cauliflower coral</name>
    <name type="synonym">Millepora damicornis</name>
    <dbReference type="NCBI Taxonomy" id="46731"/>
    <lineage>
        <taxon>Eukaryota</taxon>
        <taxon>Metazoa</taxon>
        <taxon>Cnidaria</taxon>
        <taxon>Anthozoa</taxon>
        <taxon>Hexacorallia</taxon>
        <taxon>Scleractinia</taxon>
        <taxon>Astrocoeniina</taxon>
        <taxon>Pocilloporidae</taxon>
        <taxon>Pocillopora</taxon>
    </lineage>
</organism>